<sequence>MDESKQRFEALGEAESGGKDVELEEVDDDDSGSGEVRSQLDELDCSLPPPIKAQLGGSQLETLANSDLPCNFFASSRNFSEVPVVYALLWLVDSAAFKEVSEPGAEPLINLSQNSELAAKMVSMGMIKTTMDILYKQEPSITRLLVMFLVNLTQLDIGIDSLLQIGDEKMHGLYVMKLLRSFCTSPNEKNGVLCKIKVKENFNFVVVYN</sequence>
<keyword evidence="2" id="KW-1185">Reference proteome</keyword>
<dbReference type="EMBL" id="CM045760">
    <property type="protein sequence ID" value="KAI8026008.1"/>
    <property type="molecule type" value="Genomic_DNA"/>
</dbReference>
<protein>
    <submittedName>
        <fullName evidence="1">Uncharacterized protein</fullName>
    </submittedName>
</protein>
<reference evidence="1 2" key="1">
    <citation type="journal article" date="2022" name="Plant J.">
        <title>Chromosome-level genome of Camellia lanceoleosa provides a valuable resource for understanding genome evolution and self-incompatibility.</title>
        <authorList>
            <person name="Gong W."/>
            <person name="Xiao S."/>
            <person name="Wang L."/>
            <person name="Liao Z."/>
            <person name="Chang Y."/>
            <person name="Mo W."/>
            <person name="Hu G."/>
            <person name="Li W."/>
            <person name="Zhao G."/>
            <person name="Zhu H."/>
            <person name="Hu X."/>
            <person name="Ji K."/>
            <person name="Xiang X."/>
            <person name="Song Q."/>
            <person name="Yuan D."/>
            <person name="Jin S."/>
            <person name="Zhang L."/>
        </authorList>
    </citation>
    <scope>NUCLEOTIDE SEQUENCE [LARGE SCALE GENOMIC DNA]</scope>
    <source>
        <strain evidence="1">SQ_2022a</strain>
    </source>
</reference>
<proteinExistence type="predicted"/>
<accession>A0ACC0ILX9</accession>
<organism evidence="1 2">
    <name type="scientific">Camellia lanceoleosa</name>
    <dbReference type="NCBI Taxonomy" id="1840588"/>
    <lineage>
        <taxon>Eukaryota</taxon>
        <taxon>Viridiplantae</taxon>
        <taxon>Streptophyta</taxon>
        <taxon>Embryophyta</taxon>
        <taxon>Tracheophyta</taxon>
        <taxon>Spermatophyta</taxon>
        <taxon>Magnoliopsida</taxon>
        <taxon>eudicotyledons</taxon>
        <taxon>Gunneridae</taxon>
        <taxon>Pentapetalae</taxon>
        <taxon>asterids</taxon>
        <taxon>Ericales</taxon>
        <taxon>Theaceae</taxon>
        <taxon>Camellia</taxon>
    </lineage>
</organism>
<evidence type="ECO:0000313" key="1">
    <source>
        <dbReference type="EMBL" id="KAI8026008.1"/>
    </source>
</evidence>
<gene>
    <name evidence="1" type="ORF">LOK49_LG02G01200</name>
</gene>
<name>A0ACC0ILX9_9ERIC</name>
<dbReference type="Proteomes" id="UP001060215">
    <property type="component" value="Chromosome 3"/>
</dbReference>
<evidence type="ECO:0000313" key="2">
    <source>
        <dbReference type="Proteomes" id="UP001060215"/>
    </source>
</evidence>
<comment type="caution">
    <text evidence="1">The sequence shown here is derived from an EMBL/GenBank/DDBJ whole genome shotgun (WGS) entry which is preliminary data.</text>
</comment>